<sequence length="270" mass="31487">MRFHAKRTTIKESTDLNTYKLEQLIRSLQTYKLELPDSKKMKNITLEVVKEEENDDFIEDLFEDELVGLTMQIRRFLKSQNSKGHEQRTNSDSNSRNFRSLDVSHDKASRSFRTSEHRSSNNKCANIVKRKEKKNKAMNVTWSNNDSASASAFENEKEVIALVGIVDGYDIEVLRKYSDLYDIAMQVKKDNSNLRKKLALVESKKKEVEAKHQSQIDIEEKLQESMLEKLHMLTSDKKSLEDELIEMKNKVEEFNICSEKMDKMLSYGKS</sequence>
<keyword evidence="5" id="KW-1185">Reference proteome</keyword>
<proteinExistence type="predicted"/>
<organism evidence="4 5">
    <name type="scientific">Pyrus ussuriensis x Pyrus communis</name>
    <dbReference type="NCBI Taxonomy" id="2448454"/>
    <lineage>
        <taxon>Eukaryota</taxon>
        <taxon>Viridiplantae</taxon>
        <taxon>Streptophyta</taxon>
        <taxon>Embryophyta</taxon>
        <taxon>Tracheophyta</taxon>
        <taxon>Spermatophyta</taxon>
        <taxon>Magnoliopsida</taxon>
        <taxon>eudicotyledons</taxon>
        <taxon>Gunneridae</taxon>
        <taxon>Pentapetalae</taxon>
        <taxon>rosids</taxon>
        <taxon>fabids</taxon>
        <taxon>Rosales</taxon>
        <taxon>Rosaceae</taxon>
        <taxon>Amygdaloideae</taxon>
        <taxon>Maleae</taxon>
        <taxon>Pyrus</taxon>
    </lineage>
</organism>
<name>A0A5N5I421_9ROSA</name>
<accession>A0A5N5I421</accession>
<protein>
    <submittedName>
        <fullName evidence="4">Uncharacterized protein</fullName>
    </submittedName>
</protein>
<evidence type="ECO:0000313" key="5">
    <source>
        <dbReference type="Proteomes" id="UP000327157"/>
    </source>
</evidence>
<comment type="caution">
    <text evidence="4">The sequence shown here is derived from an EMBL/GenBank/DDBJ whole genome shotgun (WGS) entry which is preliminary data.</text>
</comment>
<evidence type="ECO:0000313" key="4">
    <source>
        <dbReference type="EMBL" id="KAB2634549.1"/>
    </source>
</evidence>
<dbReference type="OrthoDB" id="1166651at2759"/>
<reference evidence="4 5" key="1">
    <citation type="submission" date="2019-09" db="EMBL/GenBank/DDBJ databases">
        <authorList>
            <person name="Ou C."/>
        </authorList>
    </citation>
    <scope>NUCLEOTIDE SEQUENCE [LARGE SCALE GENOMIC DNA]</scope>
    <source>
        <strain evidence="4">S2</strain>
        <tissue evidence="4">Leaf</tissue>
    </source>
</reference>
<dbReference type="EMBL" id="SMOL01000052">
    <property type="protein sequence ID" value="KAB2634549.1"/>
    <property type="molecule type" value="Genomic_DNA"/>
</dbReference>
<reference evidence="4 5" key="2">
    <citation type="submission" date="2019-11" db="EMBL/GenBank/DDBJ databases">
        <title>A de novo genome assembly of a pear dwarfing rootstock.</title>
        <authorList>
            <person name="Wang F."/>
            <person name="Wang J."/>
            <person name="Li S."/>
            <person name="Zhang Y."/>
            <person name="Fang M."/>
            <person name="Ma L."/>
            <person name="Zhao Y."/>
            <person name="Jiang S."/>
        </authorList>
    </citation>
    <scope>NUCLEOTIDE SEQUENCE [LARGE SCALE GENOMIC DNA]</scope>
    <source>
        <strain evidence="4">S2</strain>
        <tissue evidence="4">Leaf</tissue>
    </source>
</reference>
<dbReference type="Proteomes" id="UP000327157">
    <property type="component" value="Unassembled WGS sequence"/>
</dbReference>
<evidence type="ECO:0000256" key="1">
    <source>
        <dbReference type="SAM" id="Coils"/>
    </source>
</evidence>
<dbReference type="EMBL" id="SMOL01000107">
    <property type="protein sequence ID" value="KAB2634024.1"/>
    <property type="molecule type" value="Genomic_DNA"/>
</dbReference>
<feature type="compositionally biased region" description="Basic and acidic residues" evidence="2">
    <location>
        <begin position="102"/>
        <end position="119"/>
    </location>
</feature>
<feature type="region of interest" description="Disordered" evidence="2">
    <location>
        <begin position="79"/>
        <end position="123"/>
    </location>
</feature>
<evidence type="ECO:0000313" key="3">
    <source>
        <dbReference type="EMBL" id="KAB2634024.1"/>
    </source>
</evidence>
<gene>
    <name evidence="4" type="ORF">D8674_039165</name>
    <name evidence="3" type="ORF">D8674_039207</name>
</gene>
<feature type="coiled-coil region" evidence="1">
    <location>
        <begin position="184"/>
        <end position="257"/>
    </location>
</feature>
<dbReference type="AlphaFoldDB" id="A0A5N5I421"/>
<keyword evidence="1" id="KW-0175">Coiled coil</keyword>
<evidence type="ECO:0000256" key="2">
    <source>
        <dbReference type="SAM" id="MobiDB-lite"/>
    </source>
</evidence>